<name>A0A1B7JQD8_9ENTR</name>
<dbReference type="AlphaFoldDB" id="A0A1B7JQD8"/>
<organism evidence="1 2">
    <name type="scientific">Kluyvera georgiana ATCC 51603</name>
    <dbReference type="NCBI Taxonomy" id="1354264"/>
    <lineage>
        <taxon>Bacteria</taxon>
        <taxon>Pseudomonadati</taxon>
        <taxon>Pseudomonadota</taxon>
        <taxon>Gammaproteobacteria</taxon>
        <taxon>Enterobacterales</taxon>
        <taxon>Enterobacteriaceae</taxon>
        <taxon>Kluyvera</taxon>
    </lineage>
</organism>
<dbReference type="NCBIfam" id="NF041061">
    <property type="entry name" value="DpdD"/>
    <property type="match status" value="1"/>
</dbReference>
<keyword evidence="2" id="KW-1185">Reference proteome</keyword>
<dbReference type="InterPro" id="IPR049807">
    <property type="entry name" value="DpdD-like"/>
</dbReference>
<dbReference type="EMBL" id="LXEU01000066">
    <property type="protein sequence ID" value="OAT50119.1"/>
    <property type="molecule type" value="Genomic_DNA"/>
</dbReference>
<evidence type="ECO:0000313" key="2">
    <source>
        <dbReference type="Proteomes" id="UP000078386"/>
    </source>
</evidence>
<sequence>MTDTPQWVRDFFGNGNLLKLDRLLENVENAYPADLKTVLLPLYESATDAQWPIILPWCDAHRWVFFAAAETDRTTLELSNVLNARLGSADVIADRRVTFVPAQGATSLSETALLTHCPAGFIRIELLPTKQKDKPAKERVFAALKDVIALFRDRPSIVRTVKRPFGRILSDFILANSQKDEATSDALLQELKNNGALSRRNLMLLELQQAGKLEKWDTLLNHDSLADLVRGRIPTTLMRMLLKAYQQRFFTPDIHGYPQASPADLRPQCLALHPLFTQMPFLSQDEADFAAWKTWATGVMLIGEVDLLNALPERLKTDWLSGLHTWASRPFYVVSPSAATATASLPDTLQQLAAYLQTSLTATQEEITGYAQTLHTLDQQLIEQAMAVPLLKTLIEEIRHLTNPQIVGWDICFSRLCQSEVDSNSLVQLVALESENWPADSFHEATMLQLLSSQVPPDAFPILRNVMPAFIEWLERHQFSLSSTTWLKWLDVLAMEQSVSQADIKLATMVTDRFLQGSVSQEAYQQSGAMLELIVERASSFRNLPALGELIELFLDAPVQDRATLTSLWLSVQSFVSGIWARLDPTTRTVMRNLATDVLGEGAERVFPAEQDSCTADAEDELPDLSGARVAIYSLTEGAVRRAKRMLETLFPGIRVEISHAHTATDKLINQAKQADYFIFSAGSATHQAFYAVSAQRRDLIYPTGKGAGSMLNAFIAHVQQVSAVVA</sequence>
<dbReference type="Proteomes" id="UP000078386">
    <property type="component" value="Unassembled WGS sequence"/>
</dbReference>
<gene>
    <name evidence="1" type="ORF">M989_03284</name>
</gene>
<dbReference type="RefSeq" id="WP_047053961.1">
    <property type="nucleotide sequence ID" value="NZ_LXEU01000066.1"/>
</dbReference>
<evidence type="ECO:0000313" key="1">
    <source>
        <dbReference type="EMBL" id="OAT50119.1"/>
    </source>
</evidence>
<accession>A0A1B7JQD8</accession>
<comment type="caution">
    <text evidence="1">The sequence shown here is derived from an EMBL/GenBank/DDBJ whole genome shotgun (WGS) entry which is preliminary data.</text>
</comment>
<reference evidence="1 2" key="1">
    <citation type="submission" date="2016-04" db="EMBL/GenBank/DDBJ databases">
        <title>ATOL: Assembling a taxonomically balanced genome-scale reconstruction of the evolutionary history of the Enterobacteriaceae.</title>
        <authorList>
            <person name="Plunkett G.III."/>
            <person name="Neeno-Eckwall E.C."/>
            <person name="Glasner J.D."/>
            <person name="Perna N.T."/>
        </authorList>
    </citation>
    <scope>NUCLEOTIDE SEQUENCE [LARGE SCALE GENOMIC DNA]</scope>
    <source>
        <strain evidence="1 2">ATCC 51603</strain>
    </source>
</reference>
<proteinExistence type="predicted"/>
<protein>
    <submittedName>
        <fullName evidence="1">TgtA5 cluster protein 3</fullName>
    </submittedName>
</protein>
<dbReference type="PATRIC" id="fig|1354264.4.peg.3419"/>